<sequence>MNSIPSSGAVIAKIHVAKKQLALTDDSYRDLLRRITGLESTKTMRADQLDAVLREFARLGWKPKPAMKRAADPQVAMIYAVWTDIKKLKGGGTAAELRAFVQRQTRTDAHPDGISSAEFLRGDMTTRVLEGLKGWRAGLRRKAAS</sequence>
<organism evidence="1 2">
    <name type="scientific">Roseomonas alba</name>
    <dbReference type="NCBI Taxonomy" id="2846776"/>
    <lineage>
        <taxon>Bacteria</taxon>
        <taxon>Pseudomonadati</taxon>
        <taxon>Pseudomonadota</taxon>
        <taxon>Alphaproteobacteria</taxon>
        <taxon>Acetobacterales</taxon>
        <taxon>Roseomonadaceae</taxon>
        <taxon>Roseomonas</taxon>
    </lineage>
</organism>
<evidence type="ECO:0000313" key="2">
    <source>
        <dbReference type="Proteomes" id="UP001196565"/>
    </source>
</evidence>
<dbReference type="Proteomes" id="UP001196565">
    <property type="component" value="Unassembled WGS sequence"/>
</dbReference>
<protein>
    <submittedName>
        <fullName evidence="1">Regulatory protein GemA</fullName>
    </submittedName>
</protein>
<keyword evidence="2" id="KW-1185">Reference proteome</keyword>
<dbReference type="Pfam" id="PF06252">
    <property type="entry name" value="GemA"/>
    <property type="match status" value="1"/>
</dbReference>
<reference evidence="1 2" key="1">
    <citation type="submission" date="2021-07" db="EMBL/GenBank/DDBJ databases">
        <authorList>
            <person name="So Y."/>
        </authorList>
    </citation>
    <scope>NUCLEOTIDE SEQUENCE [LARGE SCALE GENOMIC DNA]</scope>
    <source>
        <strain evidence="1 2">HJA6</strain>
    </source>
</reference>
<dbReference type="InterPro" id="IPR009363">
    <property type="entry name" value="Phage_Mu_Gp16"/>
</dbReference>
<name>A0ABS7AIB4_9PROT</name>
<dbReference type="RefSeq" id="WP_219766921.1">
    <property type="nucleotide sequence ID" value="NZ_JAHYBZ010000020.1"/>
</dbReference>
<comment type="caution">
    <text evidence="1">The sequence shown here is derived from an EMBL/GenBank/DDBJ whole genome shotgun (WGS) entry which is preliminary data.</text>
</comment>
<accession>A0ABS7AIB4</accession>
<gene>
    <name evidence="1" type="ORF">KPL78_29685</name>
</gene>
<dbReference type="EMBL" id="JAHYBZ010000020">
    <property type="protein sequence ID" value="MBW6402055.1"/>
    <property type="molecule type" value="Genomic_DNA"/>
</dbReference>
<proteinExistence type="predicted"/>
<evidence type="ECO:0000313" key="1">
    <source>
        <dbReference type="EMBL" id="MBW6402055.1"/>
    </source>
</evidence>